<keyword evidence="1 2" id="KW-0732">Signal</keyword>
<dbReference type="Gene3D" id="1.10.238.20">
    <property type="entry name" value="Pheromone/general odorant binding protein domain"/>
    <property type="match status" value="1"/>
</dbReference>
<dbReference type="PANTHER" id="PTHR11857">
    <property type="entry name" value="ODORANT BINDING PROTEIN-RELATED"/>
    <property type="match status" value="1"/>
</dbReference>
<evidence type="ECO:0000256" key="1">
    <source>
        <dbReference type="ARBA" id="ARBA00022729"/>
    </source>
</evidence>
<feature type="non-terminal residue" evidence="3">
    <location>
        <position position="1"/>
    </location>
</feature>
<dbReference type="InterPro" id="IPR006170">
    <property type="entry name" value="PBP/GOBP"/>
</dbReference>
<organism evidence="3">
    <name type="scientific">Anthurium amnicola</name>
    <dbReference type="NCBI Taxonomy" id="1678845"/>
    <lineage>
        <taxon>Eukaryota</taxon>
        <taxon>Viridiplantae</taxon>
        <taxon>Streptophyta</taxon>
        <taxon>Embryophyta</taxon>
        <taxon>Tracheophyta</taxon>
        <taxon>Spermatophyta</taxon>
        <taxon>Magnoliopsida</taxon>
        <taxon>Liliopsida</taxon>
        <taxon>Araceae</taxon>
        <taxon>Pothoideae</taxon>
        <taxon>Potheae</taxon>
        <taxon>Anthurium</taxon>
    </lineage>
</organism>
<dbReference type="EMBL" id="GDJX01002826">
    <property type="protein sequence ID" value="JAT65110.1"/>
    <property type="molecule type" value="Transcribed_RNA"/>
</dbReference>
<protein>
    <submittedName>
        <fullName evidence="3">General odorant-binding protein 56d</fullName>
    </submittedName>
</protein>
<feature type="chain" id="PRO_5008900930" evidence="2">
    <location>
        <begin position="26"/>
        <end position="148"/>
    </location>
</feature>
<proteinExistence type="predicted"/>
<reference evidence="3" key="1">
    <citation type="submission" date="2015-07" db="EMBL/GenBank/DDBJ databases">
        <title>Transcriptome Assembly of Anthurium amnicola.</title>
        <authorList>
            <person name="Suzuki J."/>
        </authorList>
    </citation>
    <scope>NUCLEOTIDE SEQUENCE</scope>
</reference>
<dbReference type="InterPro" id="IPR036728">
    <property type="entry name" value="PBP_GOBP_sf"/>
</dbReference>
<sequence length="148" mass="15815">VARATMKTVAVVVAVLVVALVGSSAGDVQKALKTCAESSKLTIDQLNKACEGNLPEAADELKAYKCFAKCVQTQVGIMSADGEVNPERSRSLVDPSQQETMKTIADKCRGEGATDLCEKAYLVDSCYSRENKQMYEANCKGLIKTISA</sequence>
<dbReference type="Pfam" id="PF01395">
    <property type="entry name" value="PBP_GOBP"/>
    <property type="match status" value="1"/>
</dbReference>
<evidence type="ECO:0000313" key="3">
    <source>
        <dbReference type="EMBL" id="JAT65110.1"/>
    </source>
</evidence>
<accession>A0A1D1ZDX5</accession>
<dbReference type="SUPFAM" id="SSF47565">
    <property type="entry name" value="Insect pheromone/odorant-binding proteins"/>
    <property type="match status" value="1"/>
</dbReference>
<dbReference type="GO" id="GO:0005615">
    <property type="term" value="C:extracellular space"/>
    <property type="evidence" value="ECO:0007669"/>
    <property type="project" value="TreeGrafter"/>
</dbReference>
<name>A0A1D1ZDX5_9ARAE</name>
<dbReference type="AlphaFoldDB" id="A0A1D1ZDX5"/>
<evidence type="ECO:0000256" key="2">
    <source>
        <dbReference type="SAM" id="SignalP"/>
    </source>
</evidence>
<dbReference type="GO" id="GO:0005549">
    <property type="term" value="F:odorant binding"/>
    <property type="evidence" value="ECO:0007669"/>
    <property type="project" value="InterPro"/>
</dbReference>
<gene>
    <name evidence="3" type="primary">Obp56d</name>
    <name evidence="3" type="ORF">g.39820</name>
</gene>
<feature type="signal peptide" evidence="2">
    <location>
        <begin position="1"/>
        <end position="25"/>
    </location>
</feature>
<dbReference type="SMART" id="SM00708">
    <property type="entry name" value="PhBP"/>
    <property type="match status" value="1"/>
</dbReference>
<dbReference type="CDD" id="cd23992">
    <property type="entry name" value="PBP_GOBP"/>
    <property type="match status" value="1"/>
</dbReference>